<dbReference type="GO" id="GO:0046983">
    <property type="term" value="F:protein dimerization activity"/>
    <property type="evidence" value="ECO:0007669"/>
    <property type="project" value="InterPro"/>
</dbReference>
<feature type="compositionally biased region" description="Basic and acidic residues" evidence="1">
    <location>
        <begin position="50"/>
        <end position="65"/>
    </location>
</feature>
<dbReference type="InterPro" id="IPR050933">
    <property type="entry name" value="Circadian_TF"/>
</dbReference>
<feature type="region of interest" description="Disordered" evidence="1">
    <location>
        <begin position="38"/>
        <end position="65"/>
    </location>
</feature>
<evidence type="ECO:0000259" key="2">
    <source>
        <dbReference type="PROSITE" id="PS50888"/>
    </source>
</evidence>
<protein>
    <recommendedName>
        <fullName evidence="2">BHLH domain-containing protein</fullName>
    </recommendedName>
</protein>
<dbReference type="PANTHER" id="PTHR23042">
    <property type="entry name" value="CIRCADIAN PROTEIN CLOCK/ARNT/BMAL/PAS"/>
    <property type="match status" value="1"/>
</dbReference>
<dbReference type="InterPro" id="IPR035965">
    <property type="entry name" value="PAS-like_dom_sf"/>
</dbReference>
<feature type="region of interest" description="Disordered" evidence="1">
    <location>
        <begin position="551"/>
        <end position="572"/>
    </location>
</feature>
<name>A0AA85KG84_TRIRE</name>
<keyword evidence="3" id="KW-1185">Reference proteome</keyword>
<reference evidence="4" key="2">
    <citation type="submission" date="2023-11" db="UniProtKB">
        <authorList>
            <consortium name="WormBaseParasite"/>
        </authorList>
    </citation>
    <scope>IDENTIFICATION</scope>
</reference>
<dbReference type="AlphaFoldDB" id="A0AA85KG84"/>
<accession>A0AA85KG84</accession>
<feature type="domain" description="BHLH" evidence="2">
    <location>
        <begin position="55"/>
        <end position="104"/>
    </location>
</feature>
<reference evidence="3" key="1">
    <citation type="submission" date="2022-06" db="EMBL/GenBank/DDBJ databases">
        <authorList>
            <person name="Berger JAMES D."/>
            <person name="Berger JAMES D."/>
        </authorList>
    </citation>
    <scope>NUCLEOTIDE SEQUENCE [LARGE SCALE GENOMIC DNA]</scope>
</reference>
<feature type="compositionally biased region" description="Polar residues" evidence="1">
    <location>
        <begin position="551"/>
        <end position="567"/>
    </location>
</feature>
<dbReference type="SUPFAM" id="SSF55785">
    <property type="entry name" value="PYP-like sensor domain (PAS domain)"/>
    <property type="match status" value="1"/>
</dbReference>
<dbReference type="WBParaSite" id="TREG1_87970.1">
    <property type="protein sequence ID" value="TREG1_87970.1"/>
    <property type="gene ID" value="TREG1_87970"/>
</dbReference>
<evidence type="ECO:0000256" key="1">
    <source>
        <dbReference type="SAM" id="MobiDB-lite"/>
    </source>
</evidence>
<evidence type="ECO:0000313" key="3">
    <source>
        <dbReference type="Proteomes" id="UP000050795"/>
    </source>
</evidence>
<sequence length="610" mass="68970">MLFLRYSNSLRGLNISKLPKVNFRALNWTGSRSTQISNNIMEKNQMSRKQNKEKLQKESHSEIERKRRERMKLETEFLHRQVPHSQCKDKLSIFLAGAERLIHYGNKLGKREYIINDEEYSHIIMNTINGFAIHLRCSDGEILHEENVLKVLDIPQANFVGQTLYDVAEPSSNTKRIIHDSLMFYGSEMQQAKDGELIPRNFVIAMRCGPSIPLKNCVRGSDGQLYRFIEFCGDIVYQRNNEFCDFYALFRGVCRPLDMACPTVFENVQLENQANQTEKYGSPIKSISSADHVTLRIGSNDLCITEVVGNSSSILGWTAKDLLNRHIGDFVTIPEQSIVKHAIQETIGNGSSTACISWLNCENTCPVYLQAFFTAIKINNCLYCIVCKLYPSSESTSSSWCKAEPQSPIFQHSNSSSLQLPDSQSISSLKWNKLYNYSTPRKNSNELTTGLHLSGVSTSVCVSEALAREIDSYSKLSNPNIESHFNAFSTSYKSAQPSEDERNTSITTVANNQTYFPSTKCPDSKDPLPNQCPVFSVDTDEMISGEINQTLDSSNRTNDMEYNNNNPDGEDWRQLPLNTSFSNMLPEGGLPELLNPDYIKDLIKEDITDL</sequence>
<proteinExistence type="predicted"/>
<dbReference type="Gene3D" id="4.10.280.10">
    <property type="entry name" value="Helix-loop-helix DNA-binding domain"/>
    <property type="match status" value="1"/>
</dbReference>
<organism evidence="3 4">
    <name type="scientific">Trichobilharzia regenti</name>
    <name type="common">Nasal bird schistosome</name>
    <dbReference type="NCBI Taxonomy" id="157069"/>
    <lineage>
        <taxon>Eukaryota</taxon>
        <taxon>Metazoa</taxon>
        <taxon>Spiralia</taxon>
        <taxon>Lophotrochozoa</taxon>
        <taxon>Platyhelminthes</taxon>
        <taxon>Trematoda</taxon>
        <taxon>Digenea</taxon>
        <taxon>Strigeidida</taxon>
        <taxon>Schistosomatoidea</taxon>
        <taxon>Schistosomatidae</taxon>
        <taxon>Trichobilharzia</taxon>
    </lineage>
</organism>
<dbReference type="Proteomes" id="UP000050795">
    <property type="component" value="Unassembled WGS sequence"/>
</dbReference>
<dbReference type="InterPro" id="IPR011598">
    <property type="entry name" value="bHLH_dom"/>
</dbReference>
<dbReference type="Gene3D" id="3.30.450.20">
    <property type="entry name" value="PAS domain"/>
    <property type="match status" value="1"/>
</dbReference>
<dbReference type="InterPro" id="IPR036638">
    <property type="entry name" value="HLH_DNA-bd_sf"/>
</dbReference>
<dbReference type="SUPFAM" id="SSF47459">
    <property type="entry name" value="HLH, helix-loop-helix DNA-binding domain"/>
    <property type="match status" value="1"/>
</dbReference>
<dbReference type="PROSITE" id="PS50888">
    <property type="entry name" value="BHLH"/>
    <property type="match status" value="1"/>
</dbReference>
<feature type="compositionally biased region" description="Polar residues" evidence="1">
    <location>
        <begin position="38"/>
        <end position="48"/>
    </location>
</feature>
<evidence type="ECO:0000313" key="4">
    <source>
        <dbReference type="WBParaSite" id="TREG1_87970.1"/>
    </source>
</evidence>